<keyword evidence="2" id="KW-1185">Reference proteome</keyword>
<dbReference type="RefSeq" id="WP_169076138.1">
    <property type="nucleotide sequence ID" value="NZ_JABBXH010000004.1"/>
</dbReference>
<organism evidence="1 2">
    <name type="scientific">Thalassotalea algicola</name>
    <dbReference type="NCBI Taxonomy" id="2716224"/>
    <lineage>
        <taxon>Bacteria</taxon>
        <taxon>Pseudomonadati</taxon>
        <taxon>Pseudomonadota</taxon>
        <taxon>Gammaproteobacteria</taxon>
        <taxon>Alteromonadales</taxon>
        <taxon>Colwelliaceae</taxon>
        <taxon>Thalassotalea</taxon>
    </lineage>
</organism>
<comment type="caution">
    <text evidence="1">The sequence shown here is derived from an EMBL/GenBank/DDBJ whole genome shotgun (WGS) entry which is preliminary data.</text>
</comment>
<protein>
    <submittedName>
        <fullName evidence="1">DUF2999 family protein</fullName>
    </submittedName>
</protein>
<dbReference type="Proteomes" id="UP000568664">
    <property type="component" value="Unassembled WGS sequence"/>
</dbReference>
<evidence type="ECO:0000313" key="1">
    <source>
        <dbReference type="EMBL" id="NMP32709.1"/>
    </source>
</evidence>
<dbReference type="AlphaFoldDB" id="A0A7Y0LDT3"/>
<reference evidence="1 2" key="1">
    <citation type="submission" date="2020-04" db="EMBL/GenBank/DDBJ databases">
        <title>Thalassotalea sp. M1531, isolated from the surface of marine red alga.</title>
        <authorList>
            <person name="Pang L."/>
            <person name="Lu D.-C."/>
        </authorList>
    </citation>
    <scope>NUCLEOTIDE SEQUENCE [LARGE SCALE GENOMIC DNA]</scope>
    <source>
        <strain evidence="1 2">M1531</strain>
    </source>
</reference>
<proteinExistence type="predicted"/>
<sequence>MNPILQLLKAENISDQKITSIFKELTQSPLTAMATIGGLGIEPEKLQPVMMQVMTNPNLIKEAVKELGLDLSAVEKAKEQLKNN</sequence>
<dbReference type="InterPro" id="IPR021376">
    <property type="entry name" value="DUF2999"/>
</dbReference>
<name>A0A7Y0LDT3_9GAMM</name>
<gene>
    <name evidence="1" type="ORF">HII17_14195</name>
</gene>
<dbReference type="EMBL" id="JABBXH010000004">
    <property type="protein sequence ID" value="NMP32709.1"/>
    <property type="molecule type" value="Genomic_DNA"/>
</dbReference>
<accession>A0A7Y0LDT3</accession>
<evidence type="ECO:0000313" key="2">
    <source>
        <dbReference type="Proteomes" id="UP000568664"/>
    </source>
</evidence>
<dbReference type="Pfam" id="PF11212">
    <property type="entry name" value="DUF2999"/>
    <property type="match status" value="1"/>
</dbReference>